<keyword evidence="3" id="KW-0998">Cell outer membrane</keyword>
<dbReference type="Proteomes" id="UP000092713">
    <property type="component" value="Unassembled WGS sequence"/>
</dbReference>
<comment type="subcellular location">
    <subcellularLocation>
        <location evidence="1">Cell outer membrane</location>
    </subcellularLocation>
</comment>
<evidence type="ECO:0000256" key="1">
    <source>
        <dbReference type="ARBA" id="ARBA00004442"/>
    </source>
</evidence>
<comment type="caution">
    <text evidence="4">The sequence shown here is derived from an EMBL/GenBank/DDBJ whole genome shotgun (WGS) entry which is preliminary data.</text>
</comment>
<keyword evidence="2" id="KW-0472">Membrane</keyword>
<reference evidence="4 5" key="1">
    <citation type="submission" date="2016-04" db="EMBL/GenBank/DDBJ databases">
        <title>Draft genome sequence of Janthinobacterium psychrotolerans sp. nov., isolated from freshwater sediments in Denmark.</title>
        <authorList>
            <person name="Gong X."/>
            <person name="Skrivergaard S."/>
            <person name="Korsgaard B.S."/>
            <person name="Schreiber L."/>
            <person name="Marshall I.P."/>
            <person name="Finster K."/>
            <person name="Schramm A."/>
        </authorList>
    </citation>
    <scope>NUCLEOTIDE SEQUENCE [LARGE SCALE GENOMIC DNA]</scope>
    <source>
        <strain evidence="4 5">S3-2</strain>
    </source>
</reference>
<accession>A0A1A7C4H0</accession>
<name>A0A1A7C4H0_9BURK</name>
<keyword evidence="5" id="KW-1185">Reference proteome</keyword>
<organism evidence="4 5">
    <name type="scientific">Janthinobacterium psychrotolerans</name>
    <dbReference type="NCBI Taxonomy" id="1747903"/>
    <lineage>
        <taxon>Bacteria</taxon>
        <taxon>Pseudomonadati</taxon>
        <taxon>Pseudomonadota</taxon>
        <taxon>Betaproteobacteria</taxon>
        <taxon>Burkholderiales</taxon>
        <taxon>Oxalobacteraceae</taxon>
        <taxon>Janthinobacterium</taxon>
    </lineage>
</organism>
<evidence type="ECO:0000256" key="3">
    <source>
        <dbReference type="ARBA" id="ARBA00023237"/>
    </source>
</evidence>
<dbReference type="EMBL" id="LOCQ01000054">
    <property type="protein sequence ID" value="OBV39208.1"/>
    <property type="molecule type" value="Genomic_DNA"/>
</dbReference>
<dbReference type="STRING" id="1747903.ASR47_100922"/>
<dbReference type="PATRIC" id="fig|1747903.4.peg.2785"/>
<sequence length="500" mass="55506">MLALPALAQQASGPGAAATSGEVSAELGGYGQRSAHASVARDQPGLSLDAALDIVRSSNYRDGSVFLERAASLGGEWKSRQGRYGFSAGKVEQQTRYPAPFNTFAMVLAAWPDDRYRYDVSRASAFVQRYLGNVELGVEATVREKRAATTYANDTGTDVSSYRSRQLQLAPRLRHYGKLGTVGTDTEVGVDLMQWQRRTARVTDDVSSDLTRRQHARALLLREELDFGGVRAPRLLASLRHEQFHLDPADRPAGGSDWEHQRAWDLQASVLLRPDLSAYAKTARNYRIDDDGYTSAGYRPLAGQLRYQREVGLNWSGKDRSASLRLFSERLVTKIVFDPSLVELNQQGYAGNFEPARRDGVAIEASTTLSPALRFEGQLQQAHARYDNYPYDGADIALVPKTLASARLYWTPPGRATADLGVQWLRALRYGNDFGHSCLARVPAFATLDGHYGYKVGAWQLELAASNLANRRHYGAARACRSSIYQNDTRQLRLSARYRF</sequence>
<evidence type="ECO:0000256" key="2">
    <source>
        <dbReference type="ARBA" id="ARBA00023136"/>
    </source>
</evidence>
<dbReference type="AlphaFoldDB" id="A0A1A7C4H0"/>
<protein>
    <submittedName>
        <fullName evidence="4">Iron complex outermembrane recepter protein</fullName>
    </submittedName>
</protein>
<dbReference type="GO" id="GO:0009279">
    <property type="term" value="C:cell outer membrane"/>
    <property type="evidence" value="ECO:0007669"/>
    <property type="project" value="UniProtKB-SubCell"/>
</dbReference>
<dbReference type="Gene3D" id="2.40.170.20">
    <property type="entry name" value="TonB-dependent receptor, beta-barrel domain"/>
    <property type="match status" value="1"/>
</dbReference>
<evidence type="ECO:0000313" key="5">
    <source>
        <dbReference type="Proteomes" id="UP000092713"/>
    </source>
</evidence>
<gene>
    <name evidence="4" type="ORF">ASR47_100922</name>
</gene>
<dbReference type="SUPFAM" id="SSF56935">
    <property type="entry name" value="Porins"/>
    <property type="match status" value="1"/>
</dbReference>
<evidence type="ECO:0000313" key="4">
    <source>
        <dbReference type="EMBL" id="OBV39208.1"/>
    </source>
</evidence>
<dbReference type="InterPro" id="IPR036942">
    <property type="entry name" value="Beta-barrel_TonB_sf"/>
</dbReference>
<proteinExistence type="predicted"/>